<accession>A0A917YRW7</accession>
<comment type="caution">
    <text evidence="2">The sequence shown here is derived from an EMBL/GenBank/DDBJ whole genome shotgun (WGS) entry which is preliminary data.</text>
</comment>
<feature type="transmembrane region" description="Helical" evidence="1">
    <location>
        <begin position="186"/>
        <end position="211"/>
    </location>
</feature>
<feature type="transmembrane region" description="Helical" evidence="1">
    <location>
        <begin position="44"/>
        <end position="67"/>
    </location>
</feature>
<feature type="transmembrane region" description="Helical" evidence="1">
    <location>
        <begin position="117"/>
        <end position="137"/>
    </location>
</feature>
<keyword evidence="1" id="KW-1133">Transmembrane helix</keyword>
<dbReference type="Proteomes" id="UP000606935">
    <property type="component" value="Unassembled WGS sequence"/>
</dbReference>
<evidence type="ECO:0000313" key="2">
    <source>
        <dbReference type="EMBL" id="GGO64477.1"/>
    </source>
</evidence>
<dbReference type="EMBL" id="BMLS01000001">
    <property type="protein sequence ID" value="GGO64477.1"/>
    <property type="molecule type" value="Genomic_DNA"/>
</dbReference>
<feature type="transmembrane region" description="Helical" evidence="1">
    <location>
        <begin position="149"/>
        <end position="166"/>
    </location>
</feature>
<evidence type="ECO:0000313" key="3">
    <source>
        <dbReference type="Proteomes" id="UP000606935"/>
    </source>
</evidence>
<reference evidence="2" key="1">
    <citation type="journal article" date="2014" name="Int. J. Syst. Evol. Microbiol.">
        <title>Complete genome sequence of Corynebacterium casei LMG S-19264T (=DSM 44701T), isolated from a smear-ripened cheese.</title>
        <authorList>
            <consortium name="US DOE Joint Genome Institute (JGI-PGF)"/>
            <person name="Walter F."/>
            <person name="Albersmeier A."/>
            <person name="Kalinowski J."/>
            <person name="Ruckert C."/>
        </authorList>
    </citation>
    <scope>NUCLEOTIDE SEQUENCE</scope>
    <source>
        <strain evidence="2">CGMCC 1.7086</strain>
    </source>
</reference>
<feature type="transmembrane region" description="Helical" evidence="1">
    <location>
        <begin position="87"/>
        <end position="105"/>
    </location>
</feature>
<gene>
    <name evidence="2" type="ORF">GCM10010982_04010</name>
</gene>
<evidence type="ECO:0008006" key="4">
    <source>
        <dbReference type="Google" id="ProtNLM"/>
    </source>
</evidence>
<keyword evidence="1" id="KW-0472">Membrane</keyword>
<feature type="transmembrane region" description="Helical" evidence="1">
    <location>
        <begin position="288"/>
        <end position="308"/>
    </location>
</feature>
<protein>
    <recommendedName>
        <fullName evidence="4">Mechanosensitive ion channel protein MscS</fullName>
    </recommendedName>
</protein>
<keyword evidence="3" id="KW-1185">Reference proteome</keyword>
<name>A0A917YRW7_9ALTE</name>
<feature type="transmembrane region" description="Helical" evidence="1">
    <location>
        <begin position="257"/>
        <end position="276"/>
    </location>
</feature>
<evidence type="ECO:0000256" key="1">
    <source>
        <dbReference type="SAM" id="Phobius"/>
    </source>
</evidence>
<sequence>MRFQLIWPVLLTLLVPLVVAWFVYPTHLPPGFGVFPPQFVEQAAGFNLWVFLAVGAGAVFISGLILFPKLYGFKGASPLPQPAKQPLPWWFWLGLVLNLFFWWLMWSHSTAFGDLVYWSFTPLWWGFILVLDGLVYHRNNGKSLFASRPTTLFIAALVSIGGWAYFEFYDYFVLGNWYYPDAYQAPWPYTVLALEFLVTYSTVTPVLFQWFSLFHTFPALPARYKNGPKMPLNGNLMILIGTVLIGLMVVWPYPFFWVVWIGPFAVMTGILMRLNIWNPFTDIAKGDWSAGVLIGVASLCNGLFWEFWNYGSHAFHTSLTNPNYWVYNIPYVDVIHLFSEMPLLGYFGYIPFGVLVWQVFIWSGKLLGFSTDIRLDNLEHLDEHIQMATK</sequence>
<feature type="transmembrane region" description="Helical" evidence="1">
    <location>
        <begin position="346"/>
        <end position="364"/>
    </location>
</feature>
<keyword evidence="1" id="KW-0812">Transmembrane</keyword>
<feature type="transmembrane region" description="Helical" evidence="1">
    <location>
        <begin position="232"/>
        <end position="251"/>
    </location>
</feature>
<dbReference type="AlphaFoldDB" id="A0A917YRW7"/>
<organism evidence="2 3">
    <name type="scientific">Bowmanella pacifica</name>
    <dbReference type="NCBI Taxonomy" id="502051"/>
    <lineage>
        <taxon>Bacteria</taxon>
        <taxon>Pseudomonadati</taxon>
        <taxon>Pseudomonadota</taxon>
        <taxon>Gammaproteobacteria</taxon>
        <taxon>Alteromonadales</taxon>
        <taxon>Alteromonadaceae</taxon>
        <taxon>Bowmanella</taxon>
    </lineage>
</organism>
<reference evidence="2" key="2">
    <citation type="submission" date="2020-09" db="EMBL/GenBank/DDBJ databases">
        <authorList>
            <person name="Sun Q."/>
            <person name="Zhou Y."/>
        </authorList>
    </citation>
    <scope>NUCLEOTIDE SEQUENCE</scope>
    <source>
        <strain evidence="2">CGMCC 1.7086</strain>
    </source>
</reference>
<dbReference type="RefSeq" id="WP_188689535.1">
    <property type="nucleotide sequence ID" value="NZ_BMLS01000001.1"/>
</dbReference>
<proteinExistence type="predicted"/>